<proteinExistence type="predicted"/>
<sequence>MTTETWAVPHGTGGGVGHTRDITRVVLAVAHGVGSGKRLSDAIAAIETIPGVQVVFTTPPGPSNGVEEFLERTGALTTPWQQAVKDRFDLVVSTSATSVDQLSGPLLLLASLGVDGRPVDHHGRDAITAVRRLLDRPAGARRSPFVIGVPRHSDLDLLRRTSPDVGRHATTVGDPTFDLLMRLTGMRAALRAQLELTADDRVGLLLSSRGPRSLLGWSPRAVESISRVGLRRGDRVFCSLHPDVWTGHGVRQVRTWTASAARDGLELVPPQQDWRPLAAVSDYVIGDHGVATSYAVALGKPVLLARVPVPRGTGTDLAVPPVLTAFRHLGLVPATGTSAEAITSAPLRSSVLLRRLAARLLGLPV</sequence>
<dbReference type="AlphaFoldDB" id="A0A1H9WRK3"/>
<dbReference type="SUPFAM" id="SSF53756">
    <property type="entry name" value="UDP-Glycosyltransferase/glycogen phosphorylase"/>
    <property type="match status" value="1"/>
</dbReference>
<organism evidence="1 2">
    <name type="scientific">Lentzea flaviverrucosa</name>
    <dbReference type="NCBI Taxonomy" id="200379"/>
    <lineage>
        <taxon>Bacteria</taxon>
        <taxon>Bacillati</taxon>
        <taxon>Actinomycetota</taxon>
        <taxon>Actinomycetes</taxon>
        <taxon>Pseudonocardiales</taxon>
        <taxon>Pseudonocardiaceae</taxon>
        <taxon>Lentzea</taxon>
    </lineage>
</organism>
<name>A0A1H9WRK3_9PSEU</name>
<dbReference type="EMBL" id="FOFT01000012">
    <property type="protein sequence ID" value="SES36560.1"/>
    <property type="molecule type" value="Genomic_DNA"/>
</dbReference>
<dbReference type="OrthoDB" id="3661391at2"/>
<dbReference type="RefSeq" id="WP_090069446.1">
    <property type="nucleotide sequence ID" value="NZ_FOFT01000012.1"/>
</dbReference>
<keyword evidence="2" id="KW-1185">Reference proteome</keyword>
<accession>A0A1H9WRK3</accession>
<evidence type="ECO:0000313" key="2">
    <source>
        <dbReference type="Proteomes" id="UP000199028"/>
    </source>
</evidence>
<evidence type="ECO:0000313" key="1">
    <source>
        <dbReference type="EMBL" id="SES36560.1"/>
    </source>
</evidence>
<reference evidence="2" key="1">
    <citation type="submission" date="2016-10" db="EMBL/GenBank/DDBJ databases">
        <authorList>
            <person name="Varghese N."/>
            <person name="Submissions S."/>
        </authorList>
    </citation>
    <scope>NUCLEOTIDE SEQUENCE [LARGE SCALE GENOMIC DNA]</scope>
    <source>
        <strain evidence="2">CGMCC 4.578</strain>
    </source>
</reference>
<gene>
    <name evidence="1" type="ORF">SAMN05216195_112164</name>
</gene>
<dbReference type="Proteomes" id="UP000199028">
    <property type="component" value="Unassembled WGS sequence"/>
</dbReference>
<protein>
    <recommendedName>
        <fullName evidence="3">UDP-N-acetylglucosamine:LPS N-acetylglucosamine transferase</fullName>
    </recommendedName>
</protein>
<evidence type="ECO:0008006" key="3">
    <source>
        <dbReference type="Google" id="ProtNLM"/>
    </source>
</evidence>